<dbReference type="EMBL" id="JALLPJ020001412">
    <property type="protein sequence ID" value="KAL3764847.1"/>
    <property type="molecule type" value="Genomic_DNA"/>
</dbReference>
<dbReference type="Gene3D" id="3.30.70.330">
    <property type="match status" value="2"/>
</dbReference>
<evidence type="ECO:0000259" key="5">
    <source>
        <dbReference type="PROSITE" id="PS50102"/>
    </source>
</evidence>
<keyword evidence="2 3" id="KW-0694">RNA-binding</keyword>
<organism evidence="6 7">
    <name type="scientific">Cyclotella atomus</name>
    <dbReference type="NCBI Taxonomy" id="382360"/>
    <lineage>
        <taxon>Eukaryota</taxon>
        <taxon>Sar</taxon>
        <taxon>Stramenopiles</taxon>
        <taxon>Ochrophyta</taxon>
        <taxon>Bacillariophyta</taxon>
        <taxon>Coscinodiscophyceae</taxon>
        <taxon>Thalassiosirophycidae</taxon>
        <taxon>Stephanodiscales</taxon>
        <taxon>Stephanodiscaceae</taxon>
        <taxon>Cyclotella</taxon>
    </lineage>
</organism>
<evidence type="ECO:0000256" key="2">
    <source>
        <dbReference type="ARBA" id="ARBA00022884"/>
    </source>
</evidence>
<dbReference type="PANTHER" id="PTHR48032">
    <property type="entry name" value="RNA-BINDING PROTEIN MUSASHI HOMOLOG RBP6"/>
    <property type="match status" value="1"/>
</dbReference>
<feature type="compositionally biased region" description="Polar residues" evidence="4">
    <location>
        <begin position="117"/>
        <end position="132"/>
    </location>
</feature>
<name>A0ABD3MMH2_9STRA</name>
<dbReference type="SMART" id="SM00360">
    <property type="entry name" value="RRM"/>
    <property type="match status" value="2"/>
</dbReference>
<feature type="region of interest" description="Disordered" evidence="4">
    <location>
        <begin position="300"/>
        <end position="325"/>
    </location>
</feature>
<evidence type="ECO:0000256" key="4">
    <source>
        <dbReference type="SAM" id="MobiDB-lite"/>
    </source>
</evidence>
<dbReference type="PANTHER" id="PTHR48032:SF6">
    <property type="entry name" value="RNA-BINDING (RRM_RBD_RNP MOTIFS) FAMILY PROTEIN"/>
    <property type="match status" value="1"/>
</dbReference>
<dbReference type="Proteomes" id="UP001530400">
    <property type="component" value="Unassembled WGS sequence"/>
</dbReference>
<feature type="domain" description="RRM" evidence="5">
    <location>
        <begin position="138"/>
        <end position="216"/>
    </location>
</feature>
<proteinExistence type="predicted"/>
<comment type="caution">
    <text evidence="6">The sequence shown here is derived from an EMBL/GenBank/DDBJ whole genome shotgun (WGS) entry which is preliminary data.</text>
</comment>
<keyword evidence="1" id="KW-0677">Repeat</keyword>
<protein>
    <recommendedName>
        <fullName evidence="5">RRM domain-containing protein</fullName>
    </recommendedName>
</protein>
<keyword evidence="7" id="KW-1185">Reference proteome</keyword>
<dbReference type="InterPro" id="IPR035979">
    <property type="entry name" value="RBD_domain_sf"/>
</dbReference>
<reference evidence="6 7" key="1">
    <citation type="submission" date="2024-10" db="EMBL/GenBank/DDBJ databases">
        <title>Updated reference genomes for cyclostephanoid diatoms.</title>
        <authorList>
            <person name="Roberts W.R."/>
            <person name="Alverson A.J."/>
        </authorList>
    </citation>
    <scope>NUCLEOTIDE SEQUENCE [LARGE SCALE GENOMIC DNA]</scope>
    <source>
        <strain evidence="6 7">AJA010-31</strain>
    </source>
</reference>
<feature type="domain" description="RRM" evidence="5">
    <location>
        <begin position="17"/>
        <end position="94"/>
    </location>
</feature>
<gene>
    <name evidence="6" type="ORF">ACHAWO_006031</name>
</gene>
<feature type="compositionally biased region" description="Basic and acidic residues" evidence="4">
    <location>
        <begin position="300"/>
        <end position="318"/>
    </location>
</feature>
<dbReference type="SUPFAM" id="SSF54928">
    <property type="entry name" value="RNA-binding domain, RBD"/>
    <property type="match status" value="2"/>
</dbReference>
<sequence length="325" mass="35152">MSYYGTSSDVHSNMDAGKIFVGGLSWQTTEETLRYHFEQYGEVSSVEVMRDRNTGDPRGFAFVVFKSDETVDLVMTSGLHEINNKIVDVKRAQARGVAPPSIHGVDDPKAAAAAGGPSNSRIKQEDNTQGLSPEQLKNKVFVGGLPLHVDKDGLKDFFSVFGPVTDAIVMMDMMNHRSRGFGFITFENGSNGAQKAIEAQPINMFGKMVEVKLATPKGDREVVNHPSHQNFHKPVMAMSARTTGEFAGLASAYGRAGWRAGYGSKAFGKAGWSVAGWDDGGAAPERSGFSFSMLPSGVLESKDASGDDRHVDNEENGRPAKRARQ</sequence>
<dbReference type="InterPro" id="IPR012677">
    <property type="entry name" value="Nucleotide-bd_a/b_plait_sf"/>
</dbReference>
<dbReference type="FunFam" id="3.30.70.330:FF:001561">
    <property type="match status" value="1"/>
</dbReference>
<evidence type="ECO:0000256" key="1">
    <source>
        <dbReference type="ARBA" id="ARBA00022737"/>
    </source>
</evidence>
<dbReference type="InterPro" id="IPR000504">
    <property type="entry name" value="RRM_dom"/>
</dbReference>
<dbReference type="AlphaFoldDB" id="A0ABD3MMH2"/>
<dbReference type="Pfam" id="PF00076">
    <property type="entry name" value="RRM_1"/>
    <property type="match status" value="2"/>
</dbReference>
<evidence type="ECO:0000313" key="7">
    <source>
        <dbReference type="Proteomes" id="UP001530400"/>
    </source>
</evidence>
<dbReference type="PROSITE" id="PS50102">
    <property type="entry name" value="RRM"/>
    <property type="match status" value="2"/>
</dbReference>
<dbReference type="GO" id="GO:0003723">
    <property type="term" value="F:RNA binding"/>
    <property type="evidence" value="ECO:0007669"/>
    <property type="project" value="UniProtKB-UniRule"/>
</dbReference>
<accession>A0ABD3MMH2</accession>
<evidence type="ECO:0000256" key="3">
    <source>
        <dbReference type="PROSITE-ProRule" id="PRU00176"/>
    </source>
</evidence>
<feature type="region of interest" description="Disordered" evidence="4">
    <location>
        <begin position="98"/>
        <end position="134"/>
    </location>
</feature>
<evidence type="ECO:0000313" key="6">
    <source>
        <dbReference type="EMBL" id="KAL3764847.1"/>
    </source>
</evidence>